<dbReference type="Pfam" id="PF22475">
    <property type="entry name" value="YhfS-like_C"/>
    <property type="match status" value="1"/>
</dbReference>
<gene>
    <name evidence="3" type="ORF">JIR001_10980</name>
</gene>
<dbReference type="GO" id="GO:0003961">
    <property type="term" value="F:O-acetylhomoserine aminocarboxypropyltransferase activity"/>
    <property type="evidence" value="ECO:0007669"/>
    <property type="project" value="TreeGrafter"/>
</dbReference>
<feature type="domain" description="Aminotransferase class V" evidence="1">
    <location>
        <begin position="51"/>
        <end position="227"/>
    </location>
</feature>
<evidence type="ECO:0000259" key="1">
    <source>
        <dbReference type="Pfam" id="PF00266"/>
    </source>
</evidence>
<feature type="domain" description="YhfS-like C-terminal" evidence="2">
    <location>
        <begin position="257"/>
        <end position="357"/>
    </location>
</feature>
<dbReference type="InterPro" id="IPR054718">
    <property type="entry name" value="YhfS-like_C"/>
</dbReference>
<organism evidence="3 4">
    <name type="scientific">Polycladomyces abyssicola</name>
    <dbReference type="NCBI Taxonomy" id="1125966"/>
    <lineage>
        <taxon>Bacteria</taxon>
        <taxon>Bacillati</taxon>
        <taxon>Bacillota</taxon>
        <taxon>Bacilli</taxon>
        <taxon>Bacillales</taxon>
        <taxon>Thermoactinomycetaceae</taxon>
        <taxon>Polycladomyces</taxon>
    </lineage>
</organism>
<dbReference type="GO" id="GO:0071269">
    <property type="term" value="P:L-homocysteine biosynthetic process"/>
    <property type="evidence" value="ECO:0007669"/>
    <property type="project" value="TreeGrafter"/>
</dbReference>
<dbReference type="PANTHER" id="PTHR43797:SF2">
    <property type="entry name" value="HOMOCYSTEINE_CYSTEINE SYNTHASE"/>
    <property type="match status" value="1"/>
</dbReference>
<dbReference type="Pfam" id="PF00266">
    <property type="entry name" value="Aminotran_5"/>
    <property type="match status" value="1"/>
</dbReference>
<dbReference type="Proteomes" id="UP000677436">
    <property type="component" value="Chromosome"/>
</dbReference>
<dbReference type="InterPro" id="IPR015424">
    <property type="entry name" value="PyrdxlP-dep_Trfase"/>
</dbReference>
<dbReference type="RefSeq" id="WP_212774566.1">
    <property type="nucleotide sequence ID" value="NZ_AP024601.1"/>
</dbReference>
<dbReference type="PANTHER" id="PTHR43797">
    <property type="entry name" value="HOMOCYSTEINE/CYSTEINE SYNTHASE"/>
    <property type="match status" value="1"/>
</dbReference>
<protein>
    <recommendedName>
        <fullName evidence="5">Aminotransferase</fullName>
    </recommendedName>
</protein>
<dbReference type="GO" id="GO:0004124">
    <property type="term" value="F:cysteine synthase activity"/>
    <property type="evidence" value="ECO:0007669"/>
    <property type="project" value="TreeGrafter"/>
</dbReference>
<reference evidence="3" key="1">
    <citation type="journal article" date="2013" name="Int. J. Syst. Evol. Microbiol.">
        <title>Polycladomyces abyssicola gen. nov., sp. nov., a thermophilic filamentous bacterium isolated from hemipelagic sediment.</title>
        <authorList>
            <person name="Tsubouchi T."/>
            <person name="Shimane Y."/>
            <person name="Mori K."/>
            <person name="Usui K."/>
            <person name="Hiraki T."/>
            <person name="Tame A."/>
            <person name="Uematsu K."/>
            <person name="Maruyama T."/>
            <person name="Hatada Y."/>
        </authorList>
    </citation>
    <scope>NUCLEOTIDE SEQUENCE</scope>
    <source>
        <strain evidence="3">JIR-001</strain>
    </source>
</reference>
<reference evidence="3" key="2">
    <citation type="journal article" date="2021" name="Microbiol. Resour. Announc.">
        <title>Complete Genome Sequence of Polycladomyces abyssicola JIR-001T, Isolated from Hemipelagic Sediment in Deep Seawater.</title>
        <authorList>
            <person name="Tsubouchi T."/>
            <person name="Kaneko Y."/>
        </authorList>
    </citation>
    <scope>NUCLEOTIDE SEQUENCE</scope>
    <source>
        <strain evidence="3">JIR-001</strain>
    </source>
</reference>
<proteinExistence type="predicted"/>
<dbReference type="InterPro" id="IPR000192">
    <property type="entry name" value="Aminotrans_V_dom"/>
</dbReference>
<name>A0A8D5ZM63_9BACL</name>
<sequence length="368" mass="41054">MKTFPLPGLTLQEAKELQFRLVDEITREFRGSEILTRGDLGVVKGLNKPRITEKVEKVLARFFRTDSCMLVRGAGTNAIRMALFSCVNPGDHILVHDAPIYPTTQTTIDLLNLQVVRADFNRTESIVETLESNPNVKAALIQYTRQKMDDRYDMKAVIETIKSNRPNLPVVTDDNYAALKVKRIGAELGADLSCFSLFKLLGPEGIGCIVGKAEYIRKLVRQNYSGGLQVQGYEALEALQGLIYAPVMLAIQAEVNERLVTRLNNKEIAGVKRAFLANAQSKVLLVEFEQEIAEKVLEEAEKLGAAPYPVGAESRYEFVPMFYRVSGTFLAAVPALEKRMIRINPMRSGEETVLRILKSAIEKAVESM</sequence>
<evidence type="ECO:0000313" key="3">
    <source>
        <dbReference type="EMBL" id="BCU81315.1"/>
    </source>
</evidence>
<dbReference type="AlphaFoldDB" id="A0A8D5ZM63"/>
<dbReference type="InterPro" id="IPR006235">
    <property type="entry name" value="OAc-hSer/O-AcSer_sulfhydrylase"/>
</dbReference>
<dbReference type="SUPFAM" id="SSF53383">
    <property type="entry name" value="PLP-dependent transferases"/>
    <property type="match status" value="1"/>
</dbReference>
<evidence type="ECO:0000313" key="4">
    <source>
        <dbReference type="Proteomes" id="UP000677436"/>
    </source>
</evidence>
<dbReference type="KEGG" id="pabs:JIR001_10980"/>
<evidence type="ECO:0000259" key="2">
    <source>
        <dbReference type="Pfam" id="PF22475"/>
    </source>
</evidence>
<dbReference type="EMBL" id="AP024601">
    <property type="protein sequence ID" value="BCU81315.1"/>
    <property type="molecule type" value="Genomic_DNA"/>
</dbReference>
<accession>A0A8D5ZM63</accession>
<dbReference type="InterPro" id="IPR015421">
    <property type="entry name" value="PyrdxlP-dep_Trfase_major"/>
</dbReference>
<dbReference type="Gene3D" id="3.90.1150.130">
    <property type="match status" value="1"/>
</dbReference>
<dbReference type="GO" id="GO:0006535">
    <property type="term" value="P:cysteine biosynthetic process from serine"/>
    <property type="evidence" value="ECO:0007669"/>
    <property type="project" value="TreeGrafter"/>
</dbReference>
<dbReference type="Gene3D" id="3.40.640.10">
    <property type="entry name" value="Type I PLP-dependent aspartate aminotransferase-like (Major domain)"/>
    <property type="match status" value="1"/>
</dbReference>
<dbReference type="GO" id="GO:0005737">
    <property type="term" value="C:cytoplasm"/>
    <property type="evidence" value="ECO:0007669"/>
    <property type="project" value="TreeGrafter"/>
</dbReference>
<keyword evidence="4" id="KW-1185">Reference proteome</keyword>
<evidence type="ECO:0008006" key="5">
    <source>
        <dbReference type="Google" id="ProtNLM"/>
    </source>
</evidence>